<accession>A0A067MM14</accession>
<dbReference type="Pfam" id="PF18759">
    <property type="entry name" value="Plavaka"/>
    <property type="match status" value="1"/>
</dbReference>
<dbReference type="GO" id="GO:0008270">
    <property type="term" value="F:zinc ion binding"/>
    <property type="evidence" value="ECO:0007669"/>
    <property type="project" value="UniProtKB-KW"/>
</dbReference>
<proteinExistence type="predicted"/>
<dbReference type="EMBL" id="KL198027">
    <property type="protein sequence ID" value="KDQ16594.1"/>
    <property type="molecule type" value="Genomic_DNA"/>
</dbReference>
<sequence length="938" mass="105774">MPRVAKDQGLNRGSFSAFSCPHCPRVLKNQSGLTQHVNSCHYRPTRLLTHHSVGISTANSEAGTQPPDNAARARKEVHPHLNGLPCDTNGKPLPPGTPPAPQDNHTPGDSSDWSPFASCVAFETAELLYKKIQMSEGNINSILELWAASLVKHNDEPPFRSAESLYATIDAITIGDAPWQCASVQYDGPRPETNAPVWMDCEFHVWYRNPIVVLRSMVANPDFKGKVDEAPFREFSYEGKREWRDFMSGNWSWRIADLIVKECGLKNVEGASLVPIILGSDKTTVSVGTGNTEFHPLYFSFGNAHNDLRRSHRGALLPIAFLAMPKTGNEHEKDSAFRTFRRQLFHTSLSFILSPLRPGMLSPILMRWPDGHLRRSILNLAIYIANYPEQALISSIVSGWCPVCTANPSDLDGSPACARCRELTDLLATHFGAKFLWETYGIVIDVVPFTNDFPRADVHRMICPDLLHQLVKGTFFNHIVLWITEYLVRMHGSARAAVILDDIDLRIAAAPPFPELRCFAEGRNFKQWTGDDCKALMKVYLPCLVGHLPSEIIRTLRYFMDFYYILQRKSHNEDMLPELSSALTDFHITREVFRTSGVRPTGFSLPREHSLAHHADMIPEFGSPMGYCSSITEAKHIIAVKEPWRRSNRNDPVSQMVQTNERLDKLEAAHADYTARGMLRGTAYMAALAEVARTPNQVDVEGEDDDGGPLFDPDVLADVRLAQRSLDALGAFIDFPNLHVCIRRFLFSELHPNDPRPLDDIPLEDLPLFYSPISVRASAIATFRSLSDPSGVNGMKREHIRAVPLWRGEYKRYDCVFIEHDATKPGMRGLWVARVRLFMTFKYHDTEYPCALVSWFSNVGDVPDSDTSMWIVEPDTLPCGSQFMSVVHVNTILRLAHLMPVYGDSFLPLDFHFSYMLDHFSNFFVNKYVDCHANEIAF</sequence>
<feature type="domain" description="C2H2-type" evidence="3">
    <location>
        <begin position="18"/>
        <end position="46"/>
    </location>
</feature>
<name>A0A067MM14_BOTB1</name>
<evidence type="ECO:0000313" key="5">
    <source>
        <dbReference type="Proteomes" id="UP000027195"/>
    </source>
</evidence>
<evidence type="ECO:0000313" key="4">
    <source>
        <dbReference type="EMBL" id="KDQ16594.1"/>
    </source>
</evidence>
<dbReference type="InterPro" id="IPR013087">
    <property type="entry name" value="Znf_C2H2_type"/>
</dbReference>
<gene>
    <name evidence="4" type="ORF">BOTBODRAFT_54024</name>
</gene>
<dbReference type="PROSITE" id="PS50157">
    <property type="entry name" value="ZINC_FINGER_C2H2_2"/>
    <property type="match status" value="1"/>
</dbReference>
<dbReference type="InParanoid" id="A0A067MM14"/>
<feature type="region of interest" description="Disordered" evidence="2">
    <location>
        <begin position="57"/>
        <end position="111"/>
    </location>
</feature>
<reference evidence="5" key="1">
    <citation type="journal article" date="2014" name="Proc. Natl. Acad. Sci. U.S.A.">
        <title>Extensive sampling of basidiomycete genomes demonstrates inadequacy of the white-rot/brown-rot paradigm for wood decay fungi.</title>
        <authorList>
            <person name="Riley R."/>
            <person name="Salamov A.A."/>
            <person name="Brown D.W."/>
            <person name="Nagy L.G."/>
            <person name="Floudas D."/>
            <person name="Held B.W."/>
            <person name="Levasseur A."/>
            <person name="Lombard V."/>
            <person name="Morin E."/>
            <person name="Otillar R."/>
            <person name="Lindquist E.A."/>
            <person name="Sun H."/>
            <person name="LaButti K.M."/>
            <person name="Schmutz J."/>
            <person name="Jabbour D."/>
            <person name="Luo H."/>
            <person name="Baker S.E."/>
            <person name="Pisabarro A.G."/>
            <person name="Walton J.D."/>
            <person name="Blanchette R.A."/>
            <person name="Henrissat B."/>
            <person name="Martin F."/>
            <person name="Cullen D."/>
            <person name="Hibbett D.S."/>
            <person name="Grigoriev I.V."/>
        </authorList>
    </citation>
    <scope>NUCLEOTIDE SEQUENCE [LARGE SCALE GENOMIC DNA]</scope>
    <source>
        <strain evidence="5">FD-172 SS1</strain>
    </source>
</reference>
<feature type="compositionally biased region" description="Polar residues" evidence="2">
    <location>
        <begin position="57"/>
        <end position="67"/>
    </location>
</feature>
<dbReference type="PROSITE" id="PS00028">
    <property type="entry name" value="ZINC_FINGER_C2H2_1"/>
    <property type="match status" value="1"/>
</dbReference>
<dbReference type="STRING" id="930990.A0A067MM14"/>
<keyword evidence="1" id="KW-0863">Zinc-finger</keyword>
<keyword evidence="1" id="KW-0862">Zinc</keyword>
<organism evidence="4 5">
    <name type="scientific">Botryobasidium botryosum (strain FD-172 SS1)</name>
    <dbReference type="NCBI Taxonomy" id="930990"/>
    <lineage>
        <taxon>Eukaryota</taxon>
        <taxon>Fungi</taxon>
        <taxon>Dikarya</taxon>
        <taxon>Basidiomycota</taxon>
        <taxon>Agaricomycotina</taxon>
        <taxon>Agaricomycetes</taxon>
        <taxon>Cantharellales</taxon>
        <taxon>Botryobasidiaceae</taxon>
        <taxon>Botryobasidium</taxon>
    </lineage>
</organism>
<dbReference type="InterPro" id="IPR041078">
    <property type="entry name" value="Plavaka"/>
</dbReference>
<dbReference type="AlphaFoldDB" id="A0A067MM14"/>
<evidence type="ECO:0000256" key="1">
    <source>
        <dbReference type="PROSITE-ProRule" id="PRU00042"/>
    </source>
</evidence>
<feature type="compositionally biased region" description="Pro residues" evidence="2">
    <location>
        <begin position="92"/>
        <end position="101"/>
    </location>
</feature>
<evidence type="ECO:0000259" key="3">
    <source>
        <dbReference type="PROSITE" id="PS50157"/>
    </source>
</evidence>
<dbReference type="OrthoDB" id="3199698at2759"/>
<keyword evidence="1" id="KW-0479">Metal-binding</keyword>
<dbReference type="HOGENOM" id="CLU_006344_1_0_1"/>
<dbReference type="Proteomes" id="UP000027195">
    <property type="component" value="Unassembled WGS sequence"/>
</dbReference>
<keyword evidence="5" id="KW-1185">Reference proteome</keyword>
<protein>
    <recommendedName>
        <fullName evidence="3">C2H2-type domain-containing protein</fullName>
    </recommendedName>
</protein>
<evidence type="ECO:0000256" key="2">
    <source>
        <dbReference type="SAM" id="MobiDB-lite"/>
    </source>
</evidence>